<dbReference type="PANTHER" id="PTHR33116:SF70">
    <property type="entry name" value="NON-LTR RETROELEMENT REVERSE TRANSCRIPTASE-LIKE PROTEIN"/>
    <property type="match status" value="1"/>
</dbReference>
<reference evidence="1 2" key="1">
    <citation type="journal article" date="2012" name="Nat. Biotechnol.">
        <title>Draft genome sequence of pigeonpea (Cajanus cajan), an orphan legume crop of resource-poor farmers.</title>
        <authorList>
            <person name="Varshney R.K."/>
            <person name="Chen W."/>
            <person name="Li Y."/>
            <person name="Bharti A.K."/>
            <person name="Saxena R.K."/>
            <person name="Schlueter J.A."/>
            <person name="Donoghue M.T."/>
            <person name="Azam S."/>
            <person name="Fan G."/>
            <person name="Whaley A.M."/>
            <person name="Farmer A.D."/>
            <person name="Sheridan J."/>
            <person name="Iwata A."/>
            <person name="Tuteja R."/>
            <person name="Penmetsa R.V."/>
            <person name="Wu W."/>
            <person name="Upadhyaya H.D."/>
            <person name="Yang S.P."/>
            <person name="Shah T."/>
            <person name="Saxena K.B."/>
            <person name="Michael T."/>
            <person name="McCombie W.R."/>
            <person name="Yang B."/>
            <person name="Zhang G."/>
            <person name="Yang H."/>
            <person name="Wang J."/>
            <person name="Spillane C."/>
            <person name="Cook D.R."/>
            <person name="May G.D."/>
            <person name="Xu X."/>
            <person name="Jackson S.A."/>
        </authorList>
    </citation>
    <scope>NUCLEOTIDE SEQUENCE [LARGE SCALE GENOMIC DNA]</scope>
    <source>
        <strain evidence="2">cv. Asha</strain>
    </source>
</reference>
<dbReference type="Proteomes" id="UP000075243">
    <property type="component" value="Chromosome 2"/>
</dbReference>
<dbReference type="AlphaFoldDB" id="A0A151U2S7"/>
<evidence type="ECO:0008006" key="3">
    <source>
        <dbReference type="Google" id="ProtNLM"/>
    </source>
</evidence>
<name>A0A151U2S7_CAJCA</name>
<evidence type="ECO:0000313" key="1">
    <source>
        <dbReference type="EMBL" id="KYP73607.1"/>
    </source>
</evidence>
<organism evidence="1 2">
    <name type="scientific">Cajanus cajan</name>
    <name type="common">Pigeon pea</name>
    <name type="synonym">Cajanus indicus</name>
    <dbReference type="NCBI Taxonomy" id="3821"/>
    <lineage>
        <taxon>Eukaryota</taxon>
        <taxon>Viridiplantae</taxon>
        <taxon>Streptophyta</taxon>
        <taxon>Embryophyta</taxon>
        <taxon>Tracheophyta</taxon>
        <taxon>Spermatophyta</taxon>
        <taxon>Magnoliopsida</taxon>
        <taxon>eudicotyledons</taxon>
        <taxon>Gunneridae</taxon>
        <taxon>Pentapetalae</taxon>
        <taxon>rosids</taxon>
        <taxon>fabids</taxon>
        <taxon>Fabales</taxon>
        <taxon>Fabaceae</taxon>
        <taxon>Papilionoideae</taxon>
        <taxon>50 kb inversion clade</taxon>
        <taxon>NPAAA clade</taxon>
        <taxon>indigoferoid/millettioid clade</taxon>
        <taxon>Phaseoleae</taxon>
        <taxon>Cajanus</taxon>
    </lineage>
</organism>
<dbReference type="Gramene" id="C.cajan_06084.t">
    <property type="protein sequence ID" value="C.cajan_06084.t"/>
    <property type="gene ID" value="C.cajan_06084"/>
</dbReference>
<sequence length="158" mass="17896">IVVLFMDRITFTNVSLMWNGGRKQGLSNLQGLQQRDPLSPYKVEVSHTLLVAKVLEEFYAISGMKVNIEKSRTLTLGGVNNFQKEFITTTSNIRFTSRLDYYIGFKIFHGCASKGEFAELIKNINNKLLRWKSSLLNKVGRVTLVNVVLIRVVNLSLA</sequence>
<keyword evidence="2" id="KW-1185">Reference proteome</keyword>
<proteinExistence type="predicted"/>
<protein>
    <recommendedName>
        <fullName evidence="3">Reverse transcriptase domain-containing protein</fullName>
    </recommendedName>
</protein>
<accession>A0A151U2S7</accession>
<feature type="non-terminal residue" evidence="1">
    <location>
        <position position="1"/>
    </location>
</feature>
<gene>
    <name evidence="1" type="ORF">KK1_006251</name>
</gene>
<dbReference type="EMBL" id="CM003604">
    <property type="protein sequence ID" value="KYP73607.1"/>
    <property type="molecule type" value="Genomic_DNA"/>
</dbReference>
<evidence type="ECO:0000313" key="2">
    <source>
        <dbReference type="Proteomes" id="UP000075243"/>
    </source>
</evidence>
<dbReference type="PANTHER" id="PTHR33116">
    <property type="entry name" value="REVERSE TRANSCRIPTASE ZINC-BINDING DOMAIN-CONTAINING PROTEIN-RELATED-RELATED"/>
    <property type="match status" value="1"/>
</dbReference>